<keyword evidence="10 19" id="KW-1015">Disulfide bond</keyword>
<dbReference type="Gene3D" id="4.10.110.10">
    <property type="entry name" value="Spasmolytic Protein, domain 1"/>
    <property type="match status" value="1"/>
</dbReference>
<dbReference type="AlphaFoldDB" id="A0A8J6KJV1"/>
<dbReference type="SMART" id="SM00241">
    <property type="entry name" value="ZP"/>
    <property type="match status" value="1"/>
</dbReference>
<dbReference type="Pfam" id="PF23344">
    <property type="entry name" value="ZP-N"/>
    <property type="match status" value="1"/>
</dbReference>
<dbReference type="Gene3D" id="2.60.40.3210">
    <property type="entry name" value="Zona pellucida, ZP-N domain"/>
    <property type="match status" value="1"/>
</dbReference>
<evidence type="ECO:0000256" key="19">
    <source>
        <dbReference type="PROSITE-ProRule" id="PRU00779"/>
    </source>
</evidence>
<evidence type="ECO:0000256" key="1">
    <source>
        <dbReference type="ARBA" id="ARBA00004251"/>
    </source>
</evidence>
<dbReference type="PANTHER" id="PTHR23343">
    <property type="entry name" value="ZONA PELLUCIDA SPERM-BINDING PROTEIN"/>
    <property type="match status" value="1"/>
</dbReference>
<dbReference type="CDD" id="cd00111">
    <property type="entry name" value="Trefoil"/>
    <property type="match status" value="1"/>
</dbReference>
<dbReference type="InterPro" id="IPR051148">
    <property type="entry name" value="Zona_Pellucida_Domain_gp"/>
</dbReference>
<evidence type="ECO:0000259" key="21">
    <source>
        <dbReference type="PROSITE" id="PS51034"/>
    </source>
</evidence>
<dbReference type="InterPro" id="IPR042235">
    <property type="entry name" value="ZP-C_dom"/>
</dbReference>
<evidence type="ECO:0000256" key="17">
    <source>
        <dbReference type="ARBA" id="ARBA00042273"/>
    </source>
</evidence>
<gene>
    <name evidence="23" type="ORF">GDO78_006521</name>
</gene>
<evidence type="ECO:0000313" key="23">
    <source>
        <dbReference type="EMBL" id="KAG9491194.1"/>
    </source>
</evidence>
<proteinExistence type="inferred from homology"/>
<evidence type="ECO:0000256" key="5">
    <source>
        <dbReference type="ARBA" id="ARBA00022530"/>
    </source>
</evidence>
<comment type="caution">
    <text evidence="19">Lacks conserved residue(s) required for the propagation of feature annotation.</text>
</comment>
<evidence type="ECO:0000256" key="6">
    <source>
        <dbReference type="ARBA" id="ARBA00022685"/>
    </source>
</evidence>
<evidence type="ECO:0000256" key="7">
    <source>
        <dbReference type="ARBA" id="ARBA00022692"/>
    </source>
</evidence>
<feature type="domain" description="P-type" evidence="22">
    <location>
        <begin position="34"/>
        <end position="77"/>
    </location>
</feature>
<comment type="similarity">
    <text evidence="2">Belongs to the ZP domain family. ZPB subfamily.</text>
</comment>
<evidence type="ECO:0000256" key="11">
    <source>
        <dbReference type="ARBA" id="ARBA00023170"/>
    </source>
</evidence>
<organism evidence="23 24">
    <name type="scientific">Eleutherodactylus coqui</name>
    <name type="common">Puerto Rican coqui</name>
    <dbReference type="NCBI Taxonomy" id="57060"/>
    <lineage>
        <taxon>Eukaryota</taxon>
        <taxon>Metazoa</taxon>
        <taxon>Chordata</taxon>
        <taxon>Craniata</taxon>
        <taxon>Vertebrata</taxon>
        <taxon>Euteleostomi</taxon>
        <taxon>Amphibia</taxon>
        <taxon>Batrachia</taxon>
        <taxon>Anura</taxon>
        <taxon>Neobatrachia</taxon>
        <taxon>Hyloidea</taxon>
        <taxon>Eleutherodactylidae</taxon>
        <taxon>Eleutherodactylinae</taxon>
        <taxon>Eleutherodactylus</taxon>
        <taxon>Eleutherodactylus</taxon>
    </lineage>
</organism>
<dbReference type="GO" id="GO:0060468">
    <property type="term" value="P:prevention of polyspermy"/>
    <property type="evidence" value="ECO:0007669"/>
    <property type="project" value="TreeGrafter"/>
</dbReference>
<dbReference type="SUPFAM" id="SSF57492">
    <property type="entry name" value="Trefoil"/>
    <property type="match status" value="1"/>
</dbReference>
<comment type="function">
    <text evidence="15">Component of the zona pellucida, an extracellular matrix surrounding oocytes which mediates sperm binding, induction of the acrosome reaction and prevents post-fertilization polyspermy. The zona pellucida is composed of 3 to 4 glycoproteins, ZP1, ZP2, ZP3, and ZP4. ZP4 may act as a sperm receptor.</text>
</comment>
<evidence type="ECO:0000256" key="14">
    <source>
        <dbReference type="ARBA" id="ARBA00024183"/>
    </source>
</evidence>
<feature type="domain" description="ZP" evidence="21">
    <location>
        <begin position="82"/>
        <end position="356"/>
    </location>
</feature>
<evidence type="ECO:0000259" key="22">
    <source>
        <dbReference type="PROSITE" id="PS51448"/>
    </source>
</evidence>
<keyword evidence="24" id="KW-1185">Reference proteome</keyword>
<keyword evidence="8 20" id="KW-1133">Transmembrane helix</keyword>
<dbReference type="Gene3D" id="2.60.40.4100">
    <property type="entry name" value="Zona pellucida, ZP-C domain"/>
    <property type="match status" value="1"/>
</dbReference>
<evidence type="ECO:0000256" key="13">
    <source>
        <dbReference type="ARBA" id="ARBA00023279"/>
    </source>
</evidence>
<dbReference type="InterPro" id="IPR017957">
    <property type="entry name" value="P_trefoil_CS"/>
</dbReference>
<evidence type="ECO:0000313" key="24">
    <source>
        <dbReference type="Proteomes" id="UP000770717"/>
    </source>
</evidence>
<dbReference type="InterPro" id="IPR000519">
    <property type="entry name" value="P_trefoil_dom"/>
</dbReference>
<keyword evidence="4" id="KW-0964">Secreted</keyword>
<keyword evidence="11" id="KW-0675">Receptor</keyword>
<dbReference type="InterPro" id="IPR055355">
    <property type="entry name" value="ZP-C"/>
</dbReference>
<dbReference type="OrthoDB" id="8919081at2759"/>
<dbReference type="Pfam" id="PF00100">
    <property type="entry name" value="Zona_pellucida"/>
    <property type="match status" value="1"/>
</dbReference>
<evidence type="ECO:0000256" key="8">
    <source>
        <dbReference type="ARBA" id="ARBA00022989"/>
    </source>
</evidence>
<dbReference type="GO" id="GO:0007339">
    <property type="term" value="P:binding of sperm to zona pellucida"/>
    <property type="evidence" value="ECO:0007669"/>
    <property type="project" value="TreeGrafter"/>
</dbReference>
<dbReference type="Proteomes" id="UP000770717">
    <property type="component" value="Unassembled WGS sequence"/>
</dbReference>
<protein>
    <recommendedName>
        <fullName evidence="16">Zona pellucida sperm-binding protein 4</fullName>
    </recommendedName>
    <alternativeName>
        <fullName evidence="18">Zona pellucida glycoprotein 4</fullName>
    </alternativeName>
    <alternativeName>
        <fullName evidence="17">Zona pellucida protein B</fullName>
    </alternativeName>
</protein>
<evidence type="ECO:0000256" key="3">
    <source>
        <dbReference type="ARBA" id="ARBA00022475"/>
    </source>
</evidence>
<dbReference type="PROSITE" id="PS00025">
    <property type="entry name" value="P_TREFOIL_1"/>
    <property type="match status" value="1"/>
</dbReference>
<evidence type="ECO:0000256" key="16">
    <source>
        <dbReference type="ARBA" id="ARBA00040238"/>
    </source>
</evidence>
<dbReference type="EMBL" id="WNTK01000002">
    <property type="protein sequence ID" value="KAG9491194.1"/>
    <property type="molecule type" value="Genomic_DNA"/>
</dbReference>
<dbReference type="SMART" id="SM00018">
    <property type="entry name" value="PD"/>
    <property type="match status" value="1"/>
</dbReference>
<dbReference type="PROSITE" id="PS51448">
    <property type="entry name" value="P_TREFOIL_2"/>
    <property type="match status" value="1"/>
</dbReference>
<evidence type="ECO:0000256" key="4">
    <source>
        <dbReference type="ARBA" id="ARBA00022525"/>
    </source>
</evidence>
<feature type="disulfide bond" evidence="19">
    <location>
        <begin position="47"/>
        <end position="62"/>
    </location>
</feature>
<dbReference type="InterPro" id="IPR001507">
    <property type="entry name" value="ZP_dom"/>
</dbReference>
<dbReference type="Pfam" id="PF00088">
    <property type="entry name" value="Trefoil"/>
    <property type="match status" value="1"/>
</dbReference>
<keyword evidence="3" id="KW-1003">Cell membrane</keyword>
<comment type="subcellular location">
    <subcellularLocation>
        <location evidence="1">Cell membrane</location>
        <topology evidence="1">Single-pass type I membrane protein</topology>
    </subcellularLocation>
    <subcellularLocation>
        <location evidence="14">Zona pellucida</location>
    </subcellularLocation>
</comment>
<keyword evidence="5" id="KW-0272">Extracellular matrix</keyword>
<dbReference type="PANTHER" id="PTHR23343:SF31">
    <property type="entry name" value="ZONA PELLUCIDA SPERM-BINDING PROTEIN 4"/>
    <property type="match status" value="1"/>
</dbReference>
<evidence type="ECO:0000256" key="10">
    <source>
        <dbReference type="ARBA" id="ARBA00023157"/>
    </source>
</evidence>
<dbReference type="PROSITE" id="PS51034">
    <property type="entry name" value="ZP_2"/>
    <property type="match status" value="1"/>
</dbReference>
<dbReference type="GO" id="GO:0005886">
    <property type="term" value="C:plasma membrane"/>
    <property type="evidence" value="ECO:0007669"/>
    <property type="project" value="UniProtKB-SubCell"/>
</dbReference>
<reference evidence="23" key="1">
    <citation type="thesis" date="2020" institute="ProQuest LLC" country="789 East Eisenhower Parkway, Ann Arbor, MI, USA">
        <title>Comparative Genomics and Chromosome Evolution.</title>
        <authorList>
            <person name="Mudd A.B."/>
        </authorList>
    </citation>
    <scope>NUCLEOTIDE SEQUENCE</scope>
    <source>
        <strain evidence="23">HN-11 Male</strain>
        <tissue evidence="23">Kidney and liver</tissue>
    </source>
</reference>
<evidence type="ECO:0000256" key="20">
    <source>
        <dbReference type="SAM" id="Phobius"/>
    </source>
</evidence>
<dbReference type="GO" id="GO:0035805">
    <property type="term" value="C:egg coat"/>
    <property type="evidence" value="ECO:0007669"/>
    <property type="project" value="UniProtKB-SubCell"/>
</dbReference>
<dbReference type="InterPro" id="IPR055356">
    <property type="entry name" value="ZP-N"/>
</dbReference>
<sequence length="439" mass="48229">MTLILEEIVDGEVEQYKVEKGCPVMNAMDAPSPSMCSAVSPADKLSCGSRPVSRETCEEVECCFSPRDFTMPCYYGNKLTTQCTSDNNMVVAVSKDLTMPSLNLSSVRVVGVDLSTCAGFSSSMSASFVVFLFPLSCGGLKQVPGSPIVYKNTIEAVRNTVSWQGSTITRDSTMRVTVSCSYSHTDTVPVQVGVSTLPPPLPIGTSGPLLLEMRIALDMLYSSYYSENDYPVTKVLRDPVYLEVRLLHRTDPKLTLVLNDCWATNSPDSTRLPQWPILLNRCPFDGDNYISQYVPDGSPSQSLPYPTHYKRFIVKTFTFVDQSTQMALGGLVYFHCSVSVCVPSAMDNCVTSCAPRKRRMAEELDVEPLKNIVTSDGPIEFLPLGKQAFKQEGHVHSEYSTLDVLRAITTAGAIASVFLVLFGVYICCKTHSKKHKLNA</sequence>
<keyword evidence="13" id="KW-0278">Fertilization</keyword>
<dbReference type="InterPro" id="IPR048290">
    <property type="entry name" value="ZP_chr"/>
</dbReference>
<keyword evidence="9 20" id="KW-0472">Membrane</keyword>
<keyword evidence="7 20" id="KW-0812">Transmembrane</keyword>
<accession>A0A8J6KJV1</accession>
<evidence type="ECO:0000256" key="12">
    <source>
        <dbReference type="ARBA" id="ARBA00023180"/>
    </source>
</evidence>
<dbReference type="GO" id="GO:0032190">
    <property type="term" value="F:acrosin binding"/>
    <property type="evidence" value="ECO:0007669"/>
    <property type="project" value="TreeGrafter"/>
</dbReference>
<keyword evidence="6" id="KW-0165">Cleavage on pair of basic residues</keyword>
<dbReference type="GO" id="GO:0035804">
    <property type="term" value="F:structural constituent of egg coat"/>
    <property type="evidence" value="ECO:0007669"/>
    <property type="project" value="TreeGrafter"/>
</dbReference>
<dbReference type="InterPro" id="IPR044913">
    <property type="entry name" value="P_trefoil_dom_sf"/>
</dbReference>
<evidence type="ECO:0000256" key="2">
    <source>
        <dbReference type="ARBA" id="ARBA00010863"/>
    </source>
</evidence>
<name>A0A8J6KJV1_ELECQ</name>
<keyword evidence="12" id="KW-0325">Glycoprotein</keyword>
<evidence type="ECO:0000256" key="15">
    <source>
        <dbReference type="ARBA" id="ARBA00037545"/>
    </source>
</evidence>
<evidence type="ECO:0000256" key="9">
    <source>
        <dbReference type="ARBA" id="ARBA00023136"/>
    </source>
</evidence>
<feature type="transmembrane region" description="Helical" evidence="20">
    <location>
        <begin position="404"/>
        <end position="428"/>
    </location>
</feature>
<comment type="caution">
    <text evidence="23">The sequence shown here is derived from an EMBL/GenBank/DDBJ whole genome shotgun (WGS) entry which is preliminary data.</text>
</comment>
<dbReference type="PRINTS" id="PR00023">
    <property type="entry name" value="ZPELLUCIDA"/>
</dbReference>
<evidence type="ECO:0000256" key="18">
    <source>
        <dbReference type="ARBA" id="ARBA00042573"/>
    </source>
</evidence>